<dbReference type="EMBL" id="JAJISD010000008">
    <property type="protein sequence ID" value="MCC8431013.1"/>
    <property type="molecule type" value="Genomic_DNA"/>
</dbReference>
<feature type="binding site" evidence="1">
    <location>
        <position position="650"/>
    </location>
    <ligand>
        <name>Ca(2+)</name>
        <dbReference type="ChEBI" id="CHEBI:29108"/>
    </ligand>
</feature>
<keyword evidence="1" id="KW-0645">Protease</keyword>
<dbReference type="InterPro" id="IPR025193">
    <property type="entry name" value="DUF4114"/>
</dbReference>
<keyword evidence="1" id="KW-0106">Calcium</keyword>
<feature type="binding site" evidence="1">
    <location>
        <position position="652"/>
    </location>
    <ligand>
        <name>Ca(2+)</name>
        <dbReference type="ChEBI" id="CHEBI:29108"/>
    </ligand>
</feature>
<feature type="active site" description="Charge relay system" evidence="1">
    <location>
        <position position="312"/>
    </location>
</feature>
<sequence length="975" mass="99434">MTTYVELANSSFLDYASWRTNADAPSGGTPLSTFSINVALVLDRANDPTDLLASNWATRQAALADQATTWSTYGADPVAYDNVVNHLATLGIPTFYTPGAPADGQYVSSPESRTIWITLDEHNFTTLFGPGATLMTVDVPAPSPGTGTVTVRYWNGNLSLPSELADNGVTGLWFDSGDFGQYPDYDPPPTTGVTLPQGWQSPGNSAGSASVDANPQSIAQDYYNFPLTGSLWDPTSPDAVMTGTIGLVEPGVGTALPGDPTGSGFQAAIDAYRTSIGISTSANVISVAGGGQEYPTPSSPIAFNPAGERSLDVGVVTAINPQSTLVVYAGSGTANGAHGNGFTAYQSAFWDTINNPAVITSSFNYASLSAPGSPFLIASNGLYVDAALRNISVFNDAGDGGSGETFGNGLPNASSTHNSPYAVIVGGTSISTGSAAQGDSTLSDLVADANAGDLPTLWQLIAGGLAQMPAAGDANRLVETVWNRYYVDGTAIANPRGTGYIHNNTGASGVDTSQPAPAYQVDYGLAPITSDPTHQPGRGIPDVSANAGGNMLYVVPNAEMTANQNDDGTSAATPLWATLASQINAIFTDQGLPNLGYMNDLLYTAGVIAPASFSDISIGNSTSSFLYGGSYTSDGVDITPTGYGYSAGMGYDLVTGLGTPNGVLLARALTGIAHSQVYFGGLPDLIDSNGAGGWTSGTAQTLLLQTSATASATVAVHTGSDTTDASSTAHGPYAWTSQLAQQSLQSDFDGDLLALFDGQGQGNLAQAIVANGDTVSVTFNGGGTVAAQATLSSSSGFADFFSDAGNSVRLAQAVAVAETANGADDVNVVVRMRQVAGADLSLMLYKVDDYNGTIGGLAPGQAGYAAAAAGRAYAVLGGGTTIAGPGDGNAGQAQITGVDAGDLIAMQLTNVTSGDTFWAFSQANEMVGGEHVAHLWNYGANTWGWEDLAGGGDRDFNDLVVQLDFTSTAGHGWLV</sequence>
<keyword evidence="1" id="KW-0720">Serine protease</keyword>
<feature type="binding site" evidence="1">
    <location>
        <position position="615"/>
    </location>
    <ligand>
        <name>Ca(2+)</name>
        <dbReference type="ChEBI" id="CHEBI:29108"/>
    </ligand>
</feature>
<feature type="binding site" evidence="1">
    <location>
        <position position="616"/>
    </location>
    <ligand>
        <name>Ca(2+)</name>
        <dbReference type="ChEBI" id="CHEBI:29108"/>
    </ligand>
</feature>
<comment type="caution">
    <text evidence="3">The sequence shown here is derived from an EMBL/GenBank/DDBJ whole genome shotgun (WGS) entry which is preliminary data.</text>
</comment>
<keyword evidence="4" id="KW-1185">Reference proteome</keyword>
<evidence type="ECO:0000256" key="1">
    <source>
        <dbReference type="PROSITE-ProRule" id="PRU01032"/>
    </source>
</evidence>
<feature type="active site" description="Charge relay system" evidence="1">
    <location>
        <position position="570"/>
    </location>
</feature>
<evidence type="ECO:0000313" key="4">
    <source>
        <dbReference type="Proteomes" id="UP001198862"/>
    </source>
</evidence>
<proteinExistence type="predicted"/>
<dbReference type="Proteomes" id="UP001198862">
    <property type="component" value="Unassembled WGS sequence"/>
</dbReference>
<dbReference type="SUPFAM" id="SSF52743">
    <property type="entry name" value="Subtilisin-like"/>
    <property type="match status" value="1"/>
</dbReference>
<feature type="active site" description="Charge relay system" evidence="1">
    <location>
        <position position="308"/>
    </location>
</feature>
<name>A0ABS8KZG7_9HYPH</name>
<evidence type="ECO:0000313" key="3">
    <source>
        <dbReference type="EMBL" id="MCC8431013.1"/>
    </source>
</evidence>
<reference evidence="3 4" key="1">
    <citation type="submission" date="2021-11" db="EMBL/GenBank/DDBJ databases">
        <authorList>
            <person name="Lee D.-H."/>
            <person name="Kim S.-B."/>
        </authorList>
    </citation>
    <scope>NUCLEOTIDE SEQUENCE [LARGE SCALE GENOMIC DNA]</scope>
    <source>
        <strain evidence="3 4">KCTC 52223</strain>
    </source>
</reference>
<dbReference type="PROSITE" id="PS51695">
    <property type="entry name" value="SEDOLISIN"/>
    <property type="match status" value="1"/>
</dbReference>
<evidence type="ECO:0000259" key="2">
    <source>
        <dbReference type="PROSITE" id="PS51695"/>
    </source>
</evidence>
<dbReference type="InterPro" id="IPR050819">
    <property type="entry name" value="Tripeptidyl-peptidase_I"/>
</dbReference>
<organism evidence="3 4">
    <name type="scientific">Reyranella aquatilis</name>
    <dbReference type="NCBI Taxonomy" id="2035356"/>
    <lineage>
        <taxon>Bacteria</taxon>
        <taxon>Pseudomonadati</taxon>
        <taxon>Pseudomonadota</taxon>
        <taxon>Alphaproteobacteria</taxon>
        <taxon>Hyphomicrobiales</taxon>
        <taxon>Reyranellaceae</taxon>
        <taxon>Reyranella</taxon>
    </lineage>
</organism>
<feature type="domain" description="Peptidase S53" evidence="2">
    <location>
        <begin position="213"/>
        <end position="672"/>
    </location>
</feature>
<dbReference type="PANTHER" id="PTHR14218:SF15">
    <property type="entry name" value="TRIPEPTIDYL-PEPTIDASE 1"/>
    <property type="match status" value="1"/>
</dbReference>
<dbReference type="Gene3D" id="3.40.50.200">
    <property type="entry name" value="Peptidase S8/S53 domain"/>
    <property type="match status" value="1"/>
</dbReference>
<keyword evidence="1" id="KW-0378">Hydrolase</keyword>
<keyword evidence="1" id="KW-0479">Metal-binding</keyword>
<dbReference type="PANTHER" id="PTHR14218">
    <property type="entry name" value="PROTEASE S8 TRIPEPTIDYL PEPTIDASE I CLN2"/>
    <property type="match status" value="1"/>
</dbReference>
<dbReference type="InterPro" id="IPR030400">
    <property type="entry name" value="Sedolisin_dom"/>
</dbReference>
<dbReference type="RefSeq" id="WP_230552167.1">
    <property type="nucleotide sequence ID" value="NZ_JAJISD010000008.1"/>
</dbReference>
<comment type="cofactor">
    <cofactor evidence="1">
        <name>Ca(2+)</name>
        <dbReference type="ChEBI" id="CHEBI:29108"/>
    </cofactor>
    <text evidence="1">Binds 1 Ca(2+) ion per subunit.</text>
</comment>
<dbReference type="Pfam" id="PF13448">
    <property type="entry name" value="DUF4114"/>
    <property type="match status" value="1"/>
</dbReference>
<gene>
    <name evidence="3" type="ORF">LJ725_18720</name>
</gene>
<protein>
    <recommendedName>
        <fullName evidence="2">Peptidase S53 domain-containing protein</fullName>
    </recommendedName>
</protein>
<accession>A0ABS8KZG7</accession>
<dbReference type="InterPro" id="IPR036852">
    <property type="entry name" value="Peptidase_S8/S53_dom_sf"/>
</dbReference>